<dbReference type="AlphaFoldDB" id="A0A6I2UH21"/>
<keyword evidence="3" id="KW-1185">Reference proteome</keyword>
<sequence>MLQKIFRIILCGVFMFTMSGTAFADVANTADDKLAAVETTLYGAVQTGPLLDRINKLEKDYEGGHPGGSIMDRINDLYDATYDNSNGPSLITQMNALEWAVSHKVSMACMQDRVNAMEMSLRGKTSEGTFKHRVEGLSQDAFGSKTIPLVQTSIPANTLAKVALVDRLNAKNLKVGDVVRLQAAEDVVEDGMLLFTQGAAGEAVVTKVSQAKNFGRNAEIELDFKYLTAVDGRQLNMVLGEESKKSMEQLGMAAGASVAGMLVLGPIGIIGGAFVQGKNIDLPEGTELYIQTLNDEVIYAIPTTAE</sequence>
<gene>
    <name evidence="2" type="ORF">FYJ84_08770</name>
</gene>
<keyword evidence="1" id="KW-0732">Signal</keyword>
<feature type="signal peptide" evidence="1">
    <location>
        <begin position="1"/>
        <end position="24"/>
    </location>
</feature>
<name>A0A6I2UH21_9FIRM</name>
<feature type="chain" id="PRO_5026171527" evidence="1">
    <location>
        <begin position="25"/>
        <end position="306"/>
    </location>
</feature>
<proteinExistence type="predicted"/>
<protein>
    <submittedName>
        <fullName evidence="2">Uncharacterized protein</fullName>
    </submittedName>
</protein>
<dbReference type="GeneID" id="96779009"/>
<accession>A0A6I2UH21</accession>
<dbReference type="Proteomes" id="UP000433181">
    <property type="component" value="Unassembled WGS sequence"/>
</dbReference>
<organism evidence="2 3">
    <name type="scientific">Anaerovibrio slackiae</name>
    <dbReference type="NCBI Taxonomy" id="2652309"/>
    <lineage>
        <taxon>Bacteria</taxon>
        <taxon>Bacillati</taxon>
        <taxon>Bacillota</taxon>
        <taxon>Negativicutes</taxon>
        <taxon>Selenomonadales</taxon>
        <taxon>Selenomonadaceae</taxon>
        <taxon>Anaerovibrio</taxon>
    </lineage>
</organism>
<reference evidence="2 3" key="1">
    <citation type="submission" date="2019-08" db="EMBL/GenBank/DDBJ databases">
        <title>In-depth cultivation of the pig gut microbiome towards novel bacterial diversity and tailored functional studies.</title>
        <authorList>
            <person name="Wylensek D."/>
            <person name="Hitch T.C.A."/>
            <person name="Clavel T."/>
        </authorList>
    </citation>
    <scope>NUCLEOTIDE SEQUENCE [LARGE SCALE GENOMIC DNA]</scope>
    <source>
        <strain evidence="2 3">WCA-693-APC-5D-A</strain>
    </source>
</reference>
<dbReference type="RefSeq" id="WP_154407244.1">
    <property type="nucleotide sequence ID" value="NZ_VUNR01000016.1"/>
</dbReference>
<evidence type="ECO:0000256" key="1">
    <source>
        <dbReference type="SAM" id="SignalP"/>
    </source>
</evidence>
<comment type="caution">
    <text evidence="2">The sequence shown here is derived from an EMBL/GenBank/DDBJ whole genome shotgun (WGS) entry which is preliminary data.</text>
</comment>
<evidence type="ECO:0000313" key="2">
    <source>
        <dbReference type="EMBL" id="MSU09075.1"/>
    </source>
</evidence>
<evidence type="ECO:0000313" key="3">
    <source>
        <dbReference type="Proteomes" id="UP000433181"/>
    </source>
</evidence>
<dbReference type="EMBL" id="VUNR01000016">
    <property type="protein sequence ID" value="MSU09075.1"/>
    <property type="molecule type" value="Genomic_DNA"/>
</dbReference>